<evidence type="ECO:0000313" key="1">
    <source>
        <dbReference type="EMBL" id="KAK3327038.1"/>
    </source>
</evidence>
<reference evidence="1" key="1">
    <citation type="journal article" date="2023" name="Mol. Phylogenet. Evol.">
        <title>Genome-scale phylogeny and comparative genomics of the fungal order Sordariales.</title>
        <authorList>
            <person name="Hensen N."/>
            <person name="Bonometti L."/>
            <person name="Westerberg I."/>
            <person name="Brannstrom I.O."/>
            <person name="Guillou S."/>
            <person name="Cros-Aarteil S."/>
            <person name="Calhoun S."/>
            <person name="Haridas S."/>
            <person name="Kuo A."/>
            <person name="Mondo S."/>
            <person name="Pangilinan J."/>
            <person name="Riley R."/>
            <person name="LaButti K."/>
            <person name="Andreopoulos B."/>
            <person name="Lipzen A."/>
            <person name="Chen C."/>
            <person name="Yan M."/>
            <person name="Daum C."/>
            <person name="Ng V."/>
            <person name="Clum A."/>
            <person name="Steindorff A."/>
            <person name="Ohm R.A."/>
            <person name="Martin F."/>
            <person name="Silar P."/>
            <person name="Natvig D.O."/>
            <person name="Lalanne C."/>
            <person name="Gautier V."/>
            <person name="Ament-Velasquez S.L."/>
            <person name="Kruys A."/>
            <person name="Hutchinson M.I."/>
            <person name="Powell A.J."/>
            <person name="Barry K."/>
            <person name="Miller A.N."/>
            <person name="Grigoriev I.V."/>
            <person name="Debuchy R."/>
            <person name="Gladieux P."/>
            <person name="Hiltunen Thoren M."/>
            <person name="Johannesson H."/>
        </authorList>
    </citation>
    <scope>NUCLEOTIDE SEQUENCE</scope>
    <source>
        <strain evidence="1">SMH4131-1</strain>
    </source>
</reference>
<evidence type="ECO:0000313" key="2">
    <source>
        <dbReference type="Proteomes" id="UP001286456"/>
    </source>
</evidence>
<name>A0AAE0ILC5_9PEZI</name>
<comment type="caution">
    <text evidence="1">The sequence shown here is derived from an EMBL/GenBank/DDBJ whole genome shotgun (WGS) entry which is preliminary data.</text>
</comment>
<accession>A0AAE0ILC5</accession>
<organism evidence="1 2">
    <name type="scientific">Cercophora scortea</name>
    <dbReference type="NCBI Taxonomy" id="314031"/>
    <lineage>
        <taxon>Eukaryota</taxon>
        <taxon>Fungi</taxon>
        <taxon>Dikarya</taxon>
        <taxon>Ascomycota</taxon>
        <taxon>Pezizomycotina</taxon>
        <taxon>Sordariomycetes</taxon>
        <taxon>Sordariomycetidae</taxon>
        <taxon>Sordariales</taxon>
        <taxon>Lasiosphaeriaceae</taxon>
        <taxon>Cercophora</taxon>
    </lineage>
</organism>
<gene>
    <name evidence="1" type="ORF">B0T19DRAFT_399946</name>
</gene>
<dbReference type="AlphaFoldDB" id="A0AAE0ILC5"/>
<dbReference type="Proteomes" id="UP001286456">
    <property type="component" value="Unassembled WGS sequence"/>
</dbReference>
<dbReference type="EMBL" id="JAUEPO010000003">
    <property type="protein sequence ID" value="KAK3327038.1"/>
    <property type="molecule type" value="Genomic_DNA"/>
</dbReference>
<reference evidence="1" key="2">
    <citation type="submission" date="2023-06" db="EMBL/GenBank/DDBJ databases">
        <authorList>
            <consortium name="Lawrence Berkeley National Laboratory"/>
            <person name="Haridas S."/>
            <person name="Hensen N."/>
            <person name="Bonometti L."/>
            <person name="Westerberg I."/>
            <person name="Brannstrom I.O."/>
            <person name="Guillou S."/>
            <person name="Cros-Aarteil S."/>
            <person name="Calhoun S."/>
            <person name="Kuo A."/>
            <person name="Mondo S."/>
            <person name="Pangilinan J."/>
            <person name="Riley R."/>
            <person name="Labutti K."/>
            <person name="Andreopoulos B."/>
            <person name="Lipzen A."/>
            <person name="Chen C."/>
            <person name="Yanf M."/>
            <person name="Daum C."/>
            <person name="Ng V."/>
            <person name="Clum A."/>
            <person name="Steindorff A."/>
            <person name="Ohm R."/>
            <person name="Martin F."/>
            <person name="Silar P."/>
            <person name="Natvig D."/>
            <person name="Lalanne C."/>
            <person name="Gautier V."/>
            <person name="Ament-Velasquez S.L."/>
            <person name="Kruys A."/>
            <person name="Hutchinson M.I."/>
            <person name="Powell A.J."/>
            <person name="Barry K."/>
            <person name="Miller A.N."/>
            <person name="Grigoriev I.V."/>
            <person name="Debuchy R."/>
            <person name="Gladieux P."/>
            <person name="Thoren M.H."/>
            <person name="Johannesson H."/>
        </authorList>
    </citation>
    <scope>NUCLEOTIDE SEQUENCE</scope>
    <source>
        <strain evidence="1">SMH4131-1</strain>
    </source>
</reference>
<sequence>MSNGFRLIIHMPIIFPPTHGYLTISFPDTDMAASYFRIVNHASSLFDDANLDPKLQGQDVSFRLPSRISEIEALNSGHGGWWFTFTDENLAKQWKEHLVLWTYMGFEFDPCKLFISGLLWTPEGGLREKLAFLDPQVPAVWAPSDNLNFNFPDSMKRIPEPGELSNVSNFHPRKH</sequence>
<proteinExistence type="predicted"/>
<keyword evidence="2" id="KW-1185">Reference proteome</keyword>
<protein>
    <submittedName>
        <fullName evidence="1">Uncharacterized protein</fullName>
    </submittedName>
</protein>